<protein>
    <submittedName>
        <fullName evidence="1">Uncharacterized protein</fullName>
    </submittedName>
</protein>
<proteinExistence type="predicted"/>
<dbReference type="EMBL" id="JACHKA010000001">
    <property type="protein sequence ID" value="MBB5985968.1"/>
    <property type="molecule type" value="Genomic_DNA"/>
</dbReference>
<accession>A0ABR6NFA6</accession>
<keyword evidence="2" id="KW-1185">Reference proteome</keyword>
<reference evidence="1 2" key="1">
    <citation type="submission" date="2020-08" db="EMBL/GenBank/DDBJ databases">
        <title>Exploring microbial biodiversity for novel pathways involved in the catabolism of aromatic compounds derived from lignin.</title>
        <authorList>
            <person name="Elkins J."/>
        </authorList>
    </citation>
    <scope>NUCLEOTIDE SEQUENCE [LARGE SCALE GENOMIC DNA]</scope>
    <source>
        <strain evidence="1 2">B1D3A</strain>
    </source>
</reference>
<evidence type="ECO:0000313" key="2">
    <source>
        <dbReference type="Proteomes" id="UP001138540"/>
    </source>
</evidence>
<comment type="caution">
    <text evidence="1">The sequence shown here is derived from an EMBL/GenBank/DDBJ whole genome shotgun (WGS) entry which is preliminary data.</text>
</comment>
<dbReference type="Proteomes" id="UP001138540">
    <property type="component" value="Unassembled WGS sequence"/>
</dbReference>
<evidence type="ECO:0000313" key="1">
    <source>
        <dbReference type="EMBL" id="MBB5985968.1"/>
    </source>
</evidence>
<organism evidence="1 2">
    <name type="scientific">Sphingobium lignivorans</name>
    <dbReference type="NCBI Taxonomy" id="2735886"/>
    <lineage>
        <taxon>Bacteria</taxon>
        <taxon>Pseudomonadati</taxon>
        <taxon>Pseudomonadota</taxon>
        <taxon>Alphaproteobacteria</taxon>
        <taxon>Sphingomonadales</taxon>
        <taxon>Sphingomonadaceae</taxon>
        <taxon>Sphingobium</taxon>
    </lineage>
</organism>
<sequence length="63" mass="6974">MTTPSPAEIAARLSEAQKNAIFYLGGHHHKSTIRSLREKGLYERGLLTELGKAVRAIIEKEGK</sequence>
<dbReference type="RefSeq" id="WP_184152971.1">
    <property type="nucleotide sequence ID" value="NZ_JACHKA010000001.1"/>
</dbReference>
<name>A0ABR6NFA6_9SPHN</name>
<gene>
    <name evidence="1" type="ORF">HNP60_001942</name>
</gene>